<evidence type="ECO:0000256" key="3">
    <source>
        <dbReference type="ARBA" id="ARBA00023002"/>
    </source>
</evidence>
<evidence type="ECO:0000313" key="9">
    <source>
        <dbReference type="Proteomes" id="UP000515955"/>
    </source>
</evidence>
<dbReference type="EC" id="1.6.5.-" evidence="6"/>
<feature type="binding site" evidence="6">
    <location>
        <begin position="121"/>
        <end position="124"/>
    </location>
    <ligand>
        <name>FMN</name>
        <dbReference type="ChEBI" id="CHEBI:58210"/>
    </ligand>
</feature>
<dbReference type="InterPro" id="IPR050104">
    <property type="entry name" value="FMN-dep_NADH:Q_OxRdtase_AzoR1"/>
</dbReference>
<comment type="function">
    <text evidence="6">Also exhibits azoreductase activity. Catalyzes the reductive cleavage of the azo bond in aromatic azo compounds to the corresponding amines.</text>
</comment>
<dbReference type="InterPro" id="IPR029039">
    <property type="entry name" value="Flavoprotein-like_sf"/>
</dbReference>
<keyword evidence="4 6" id="KW-0520">NAD</keyword>
<dbReference type="GO" id="GO:0016655">
    <property type="term" value="F:oxidoreductase activity, acting on NAD(P)H, quinone or similar compound as acceptor"/>
    <property type="evidence" value="ECO:0007669"/>
    <property type="project" value="InterPro"/>
</dbReference>
<comment type="subunit">
    <text evidence="6">Homodimer.</text>
</comment>
<dbReference type="AlphaFoldDB" id="A0A7G9SC00"/>
<comment type="similarity">
    <text evidence="6">Belongs to the azoreductase type 1 family.</text>
</comment>
<proteinExistence type="inferred from homology"/>
<keyword evidence="3 6" id="KW-0560">Oxidoreductase</keyword>
<dbReference type="PANTHER" id="PTHR43741:SF4">
    <property type="entry name" value="FMN-DEPENDENT NADH:QUINONE OXIDOREDUCTASE"/>
    <property type="match status" value="1"/>
</dbReference>
<evidence type="ECO:0000259" key="7">
    <source>
        <dbReference type="Pfam" id="PF02525"/>
    </source>
</evidence>
<dbReference type="PANTHER" id="PTHR43741">
    <property type="entry name" value="FMN-DEPENDENT NADH-AZOREDUCTASE 1"/>
    <property type="match status" value="1"/>
</dbReference>
<evidence type="ECO:0000256" key="6">
    <source>
        <dbReference type="HAMAP-Rule" id="MF_01216"/>
    </source>
</evidence>
<evidence type="ECO:0000313" key="8">
    <source>
        <dbReference type="EMBL" id="QNN65375.1"/>
    </source>
</evidence>
<comment type="catalytic activity">
    <reaction evidence="5">
        <text>N,N-dimethyl-1,4-phenylenediamine + anthranilate + 2 NAD(+) = 2-(4-dimethylaminophenyl)diazenylbenzoate + 2 NADH + 2 H(+)</text>
        <dbReference type="Rhea" id="RHEA:55872"/>
        <dbReference type="ChEBI" id="CHEBI:15378"/>
        <dbReference type="ChEBI" id="CHEBI:15783"/>
        <dbReference type="ChEBI" id="CHEBI:16567"/>
        <dbReference type="ChEBI" id="CHEBI:57540"/>
        <dbReference type="ChEBI" id="CHEBI:57945"/>
        <dbReference type="ChEBI" id="CHEBI:71579"/>
        <dbReference type="EC" id="1.7.1.17"/>
    </reaction>
    <physiologicalReaction direction="right-to-left" evidence="5">
        <dbReference type="Rhea" id="RHEA:55874"/>
    </physiologicalReaction>
</comment>
<comment type="function">
    <text evidence="6">Quinone reductase that provides resistance to thiol-specific stress caused by electrophilic quinones.</text>
</comment>
<comment type="cofactor">
    <cofactor evidence="6">
        <name>FMN</name>
        <dbReference type="ChEBI" id="CHEBI:58210"/>
    </cofactor>
    <text evidence="6">Binds 1 FMN per subunit.</text>
</comment>
<keyword evidence="1 6" id="KW-0285">Flavoprotein</keyword>
<dbReference type="EMBL" id="CP060717">
    <property type="protein sequence ID" value="QNN65375.1"/>
    <property type="molecule type" value="Genomic_DNA"/>
</dbReference>
<keyword evidence="9" id="KW-1185">Reference proteome</keyword>
<dbReference type="HAMAP" id="MF_01216">
    <property type="entry name" value="Azoreductase_type1"/>
    <property type="match status" value="1"/>
</dbReference>
<evidence type="ECO:0000256" key="4">
    <source>
        <dbReference type="ARBA" id="ARBA00023027"/>
    </source>
</evidence>
<organism evidence="8 9">
    <name type="scientific">Sphingomonas rhizophila</name>
    <dbReference type="NCBI Taxonomy" id="2071607"/>
    <lineage>
        <taxon>Bacteria</taxon>
        <taxon>Pseudomonadati</taxon>
        <taxon>Pseudomonadota</taxon>
        <taxon>Alphaproteobacteria</taxon>
        <taxon>Sphingomonadales</taxon>
        <taxon>Sphingomonadaceae</taxon>
        <taxon>Sphingomonas</taxon>
    </lineage>
</organism>
<feature type="binding site" evidence="6">
    <location>
        <begin position="16"/>
        <end position="18"/>
    </location>
    <ligand>
        <name>FMN</name>
        <dbReference type="ChEBI" id="CHEBI:58210"/>
    </ligand>
</feature>
<keyword evidence="2 6" id="KW-0288">FMN</keyword>
<reference evidence="8 9" key="1">
    <citation type="submission" date="2020-08" db="EMBL/GenBank/DDBJ databases">
        <title>Genome sequence of Sphingomonas rhizophila KACC 19189T.</title>
        <authorList>
            <person name="Hyun D.-W."/>
            <person name="Bae J.-W."/>
        </authorList>
    </citation>
    <scope>NUCLEOTIDE SEQUENCE [LARGE SCALE GENOMIC DNA]</scope>
    <source>
        <strain evidence="8 9">KACC 19189</strain>
    </source>
</reference>
<dbReference type="Pfam" id="PF02525">
    <property type="entry name" value="Flavodoxin_2"/>
    <property type="match status" value="1"/>
</dbReference>
<comment type="catalytic activity">
    <reaction evidence="6">
        <text>2 a quinone + NADH + H(+) = 2 a 1,4-benzosemiquinone + NAD(+)</text>
        <dbReference type="Rhea" id="RHEA:65952"/>
        <dbReference type="ChEBI" id="CHEBI:15378"/>
        <dbReference type="ChEBI" id="CHEBI:57540"/>
        <dbReference type="ChEBI" id="CHEBI:57945"/>
        <dbReference type="ChEBI" id="CHEBI:132124"/>
        <dbReference type="ChEBI" id="CHEBI:134225"/>
    </reaction>
</comment>
<feature type="domain" description="Flavodoxin-like fold" evidence="7">
    <location>
        <begin position="3"/>
        <end position="178"/>
    </location>
</feature>
<dbReference type="RefSeq" id="WP_187542367.1">
    <property type="nucleotide sequence ID" value="NZ_CP060717.1"/>
</dbReference>
<dbReference type="InterPro" id="IPR003680">
    <property type="entry name" value="Flavodoxin_fold"/>
</dbReference>
<dbReference type="KEGG" id="srhi:H9L12_01715"/>
<accession>A0A7G9SC00</accession>
<feature type="binding site" evidence="6">
    <location>
        <position position="10"/>
    </location>
    <ligand>
        <name>FMN</name>
        <dbReference type="ChEBI" id="CHEBI:58210"/>
    </ligand>
</feature>
<dbReference type="SUPFAM" id="SSF52218">
    <property type="entry name" value="Flavoproteins"/>
    <property type="match status" value="1"/>
</dbReference>
<dbReference type="EC" id="1.7.1.17" evidence="6"/>
<feature type="binding site" evidence="6">
    <location>
        <begin position="77"/>
        <end position="80"/>
    </location>
    <ligand>
        <name>FMN</name>
        <dbReference type="ChEBI" id="CHEBI:58210"/>
    </ligand>
</feature>
<dbReference type="InterPro" id="IPR023048">
    <property type="entry name" value="NADH:quinone_OxRdtase_FMN_depd"/>
</dbReference>
<protein>
    <recommendedName>
        <fullName evidence="6">FMN dependent NADH:quinone oxidoreductase</fullName>
        <ecNumber evidence="6">1.6.5.-</ecNumber>
    </recommendedName>
    <alternativeName>
        <fullName evidence="6">Azo-dye reductase</fullName>
    </alternativeName>
    <alternativeName>
        <fullName evidence="6">FMN-dependent NADH-azo compound oxidoreductase</fullName>
    </alternativeName>
    <alternativeName>
        <fullName evidence="6">FMN-dependent NADH-azoreductase</fullName>
        <ecNumber evidence="6">1.7.1.17</ecNumber>
    </alternativeName>
</protein>
<evidence type="ECO:0000256" key="1">
    <source>
        <dbReference type="ARBA" id="ARBA00022630"/>
    </source>
</evidence>
<name>A0A7G9SC00_9SPHN</name>
<dbReference type="GO" id="GO:0009055">
    <property type="term" value="F:electron transfer activity"/>
    <property type="evidence" value="ECO:0007669"/>
    <property type="project" value="UniProtKB-UniRule"/>
</dbReference>
<dbReference type="Gene3D" id="3.40.50.360">
    <property type="match status" value="1"/>
</dbReference>
<sequence length="181" mass="19254">MTTILKIDSSITGDASVSRQLTEATVGQLRRSAPDAKLVQRDLVATPLSHLTLGGSGDDDVLDEFLAADAVVIGAPMYNFSIPSQLKAWIDRIAVAGKTFRYTDAGPEGLAGGKRVVIAISRGGFYTPDNAFEHVESYLKSLFNFIGIEPEFVHSDGVNYGPDQRAAGIANGLAEVERLAA</sequence>
<dbReference type="GO" id="GO:0010181">
    <property type="term" value="F:FMN binding"/>
    <property type="evidence" value="ECO:0007669"/>
    <property type="project" value="UniProtKB-UniRule"/>
</dbReference>
<dbReference type="Proteomes" id="UP000515955">
    <property type="component" value="Chromosome"/>
</dbReference>
<evidence type="ECO:0000256" key="2">
    <source>
        <dbReference type="ARBA" id="ARBA00022643"/>
    </source>
</evidence>
<dbReference type="GO" id="GO:0016652">
    <property type="term" value="F:oxidoreductase activity, acting on NAD(P)H as acceptor"/>
    <property type="evidence" value="ECO:0007669"/>
    <property type="project" value="UniProtKB-UniRule"/>
</dbReference>
<evidence type="ECO:0000256" key="5">
    <source>
        <dbReference type="ARBA" id="ARBA00048542"/>
    </source>
</evidence>
<gene>
    <name evidence="6" type="primary">azoR</name>
    <name evidence="8" type="ORF">H9L12_01715</name>
</gene>